<evidence type="ECO:0000313" key="1">
    <source>
        <dbReference type="EnsemblMetazoa" id="CLYHEMP009477.1"/>
    </source>
</evidence>
<sequence>GKFTITISNNQVMRTSFAKYLGVFIDEKLDWKAHIDHVKTKIKQGSGLIRKLSHLVSPSYITSLYYSFINPHLQYCITSWGSPSTKGIGKLNCEISNITNKINKIFNKSNLGTFNTLKVNSLYKLECGKLIFKHINKLSADYLNTIFSKPSHGFGTRQPTNDSLTTLVFGDSPSPIRFYGPHLWNQQCLNLKSTSFSVFARKLKSKLLNDN</sequence>
<evidence type="ECO:0000313" key="2">
    <source>
        <dbReference type="Proteomes" id="UP000594262"/>
    </source>
</evidence>
<accession>A0A7M5V438</accession>
<protein>
    <submittedName>
        <fullName evidence="1">Uncharacterized protein</fullName>
    </submittedName>
</protein>
<keyword evidence="2" id="KW-1185">Reference proteome</keyword>
<proteinExistence type="predicted"/>
<dbReference type="Proteomes" id="UP000594262">
    <property type="component" value="Unplaced"/>
</dbReference>
<dbReference type="EnsemblMetazoa" id="CLYHEMT009477.1">
    <property type="protein sequence ID" value="CLYHEMP009477.1"/>
    <property type="gene ID" value="CLYHEMG009477"/>
</dbReference>
<dbReference type="OrthoDB" id="414730at2759"/>
<dbReference type="AlphaFoldDB" id="A0A7M5V438"/>
<reference evidence="1" key="1">
    <citation type="submission" date="2021-01" db="UniProtKB">
        <authorList>
            <consortium name="EnsemblMetazoa"/>
        </authorList>
    </citation>
    <scope>IDENTIFICATION</scope>
</reference>
<name>A0A7M5V438_9CNID</name>
<organism evidence="1 2">
    <name type="scientific">Clytia hemisphaerica</name>
    <dbReference type="NCBI Taxonomy" id="252671"/>
    <lineage>
        <taxon>Eukaryota</taxon>
        <taxon>Metazoa</taxon>
        <taxon>Cnidaria</taxon>
        <taxon>Hydrozoa</taxon>
        <taxon>Hydroidolina</taxon>
        <taxon>Leptothecata</taxon>
        <taxon>Obeliida</taxon>
        <taxon>Clytiidae</taxon>
        <taxon>Clytia</taxon>
    </lineage>
</organism>